<evidence type="ECO:0000259" key="5">
    <source>
        <dbReference type="SMART" id="SM00198"/>
    </source>
</evidence>
<comment type="caution">
    <text evidence="6">The sequence shown here is derived from an EMBL/GenBank/DDBJ whole genome shotgun (WGS) entry which is preliminary data.</text>
</comment>
<dbReference type="GO" id="GO:0098542">
    <property type="term" value="P:defense response to other organism"/>
    <property type="evidence" value="ECO:0007669"/>
    <property type="project" value="UniProtKB-ARBA"/>
</dbReference>
<evidence type="ECO:0000313" key="6">
    <source>
        <dbReference type="EMBL" id="KAF3342049.1"/>
    </source>
</evidence>
<dbReference type="InterPro" id="IPR014044">
    <property type="entry name" value="CAP_dom"/>
</dbReference>
<feature type="chain" id="PRO_5033053585" evidence="4">
    <location>
        <begin position="25"/>
        <end position="163"/>
    </location>
</feature>
<dbReference type="FunFam" id="3.40.33.10:FF:000006">
    <property type="entry name" value="Putative pathogenesis-related protein 1"/>
    <property type="match status" value="1"/>
</dbReference>
<dbReference type="AlphaFoldDB" id="A0A833S297"/>
<dbReference type="InterPro" id="IPR035940">
    <property type="entry name" value="CAP_sf"/>
</dbReference>
<protein>
    <submittedName>
        <fullName evidence="6">Pathogenesis-related protein 1-like protein</fullName>
    </submittedName>
</protein>
<organism evidence="6 7">
    <name type="scientific">Carex littledalei</name>
    <dbReference type="NCBI Taxonomy" id="544730"/>
    <lineage>
        <taxon>Eukaryota</taxon>
        <taxon>Viridiplantae</taxon>
        <taxon>Streptophyta</taxon>
        <taxon>Embryophyta</taxon>
        <taxon>Tracheophyta</taxon>
        <taxon>Spermatophyta</taxon>
        <taxon>Magnoliopsida</taxon>
        <taxon>Liliopsida</taxon>
        <taxon>Poales</taxon>
        <taxon>Cyperaceae</taxon>
        <taxon>Cyperoideae</taxon>
        <taxon>Cariceae</taxon>
        <taxon>Carex</taxon>
        <taxon>Carex subgen. Euthyceras</taxon>
    </lineage>
</organism>
<dbReference type="Pfam" id="PF00188">
    <property type="entry name" value="CAP"/>
    <property type="match status" value="1"/>
</dbReference>
<dbReference type="EMBL" id="SWLB01000001">
    <property type="protein sequence ID" value="KAF3342049.1"/>
    <property type="molecule type" value="Genomic_DNA"/>
</dbReference>
<dbReference type="CDD" id="cd05381">
    <property type="entry name" value="CAP_PR-1"/>
    <property type="match status" value="1"/>
</dbReference>
<name>A0A833S297_9POAL</name>
<feature type="signal peptide" evidence="4">
    <location>
        <begin position="1"/>
        <end position="24"/>
    </location>
</feature>
<evidence type="ECO:0000256" key="1">
    <source>
        <dbReference type="ARBA" id="ARBA00009923"/>
    </source>
</evidence>
<reference evidence="6" key="1">
    <citation type="submission" date="2020-01" db="EMBL/GenBank/DDBJ databases">
        <title>Genome sequence of Kobresia littledalei, the first chromosome-level genome in the family Cyperaceae.</title>
        <authorList>
            <person name="Qu G."/>
        </authorList>
    </citation>
    <scope>NUCLEOTIDE SEQUENCE</scope>
    <source>
        <strain evidence="6">C.B.Clarke</strain>
        <tissue evidence="6">Leaf</tissue>
    </source>
</reference>
<gene>
    <name evidence="6" type="ORF">FCM35_KLT00687</name>
</gene>
<keyword evidence="7" id="KW-1185">Reference proteome</keyword>
<dbReference type="Gene3D" id="3.40.33.10">
    <property type="entry name" value="CAP"/>
    <property type="match status" value="1"/>
</dbReference>
<dbReference type="GO" id="GO:0005576">
    <property type="term" value="C:extracellular region"/>
    <property type="evidence" value="ECO:0007669"/>
    <property type="project" value="InterPro"/>
</dbReference>
<dbReference type="InterPro" id="IPR001283">
    <property type="entry name" value="CRISP-related"/>
</dbReference>
<feature type="domain" description="SCP" evidence="5">
    <location>
        <begin position="26"/>
        <end position="159"/>
    </location>
</feature>
<keyword evidence="3" id="KW-1015">Disulfide bond</keyword>
<evidence type="ECO:0000256" key="4">
    <source>
        <dbReference type="SAM" id="SignalP"/>
    </source>
</evidence>
<dbReference type="Proteomes" id="UP000623129">
    <property type="component" value="Unassembled WGS sequence"/>
</dbReference>
<dbReference type="InterPro" id="IPR018244">
    <property type="entry name" value="Allrgn_V5/Tpx1_CS"/>
</dbReference>
<dbReference type="SMART" id="SM00198">
    <property type="entry name" value="SCP"/>
    <property type="match status" value="1"/>
</dbReference>
<evidence type="ECO:0000313" key="7">
    <source>
        <dbReference type="Proteomes" id="UP000623129"/>
    </source>
</evidence>
<dbReference type="PROSITE" id="PS01010">
    <property type="entry name" value="CRISP_2"/>
    <property type="match status" value="1"/>
</dbReference>
<evidence type="ECO:0000256" key="3">
    <source>
        <dbReference type="ARBA" id="ARBA00023157"/>
    </source>
</evidence>
<dbReference type="OrthoDB" id="745551at2759"/>
<dbReference type="SUPFAM" id="SSF55797">
    <property type="entry name" value="PR-1-like"/>
    <property type="match status" value="1"/>
</dbReference>
<sequence>MSVAKMFALFACVVVLTMQSTTLAQNTQQDYLDSHNAARSAVSVADISWDDTVQAYAENYANQRKSDCSLVHSGGQYGENLFMGSSTSYTGVDAVNLWVNEKQYYDYNTNTCASGETCGHYTQVVWRHSTQLGCARVECDNNAGVFIICSYNPPGNYNGEKPY</sequence>
<dbReference type="PROSITE" id="PS01009">
    <property type="entry name" value="CRISP_1"/>
    <property type="match status" value="1"/>
</dbReference>
<proteinExistence type="inferred from homology"/>
<dbReference type="PRINTS" id="PR00837">
    <property type="entry name" value="V5TPXLIKE"/>
</dbReference>
<comment type="similarity">
    <text evidence="1">Belongs to the CRISP family.</text>
</comment>
<accession>A0A833S297</accession>
<dbReference type="PANTHER" id="PTHR10334">
    <property type="entry name" value="CYSTEINE-RICH SECRETORY PROTEIN-RELATED"/>
    <property type="match status" value="1"/>
</dbReference>
<evidence type="ECO:0000256" key="2">
    <source>
        <dbReference type="ARBA" id="ARBA00022729"/>
    </source>
</evidence>
<keyword evidence="2 4" id="KW-0732">Signal</keyword>